<accession>A0A1G2R4C5</accession>
<sequence length="77" mass="9263">MRYSNKPKTGGGRFFGFVIQRYRKNLTSADCHYIKKVQGRRKIFLDQYWEESFRPYFVSSQYGFKSPQNFGARKYLS</sequence>
<dbReference type="AlphaFoldDB" id="A0A1G2R4C5"/>
<proteinExistence type="predicted"/>
<gene>
    <name evidence="1" type="ORF">A3C04_02040</name>
</gene>
<protein>
    <submittedName>
        <fullName evidence="1">Uncharacterized protein</fullName>
    </submittedName>
</protein>
<dbReference type="EMBL" id="MHTV01000006">
    <property type="protein sequence ID" value="OHA67676.1"/>
    <property type="molecule type" value="Genomic_DNA"/>
</dbReference>
<comment type="caution">
    <text evidence="1">The sequence shown here is derived from an EMBL/GenBank/DDBJ whole genome shotgun (WGS) entry which is preliminary data.</text>
</comment>
<name>A0A1G2R4C5_9BACT</name>
<dbReference type="Proteomes" id="UP000178092">
    <property type="component" value="Unassembled WGS sequence"/>
</dbReference>
<evidence type="ECO:0000313" key="1">
    <source>
        <dbReference type="EMBL" id="OHA67676.1"/>
    </source>
</evidence>
<organism evidence="1 2">
    <name type="scientific">Candidatus Wildermuthbacteria bacterium RIFCSPHIGHO2_02_FULL_45_25</name>
    <dbReference type="NCBI Taxonomy" id="1802450"/>
    <lineage>
        <taxon>Bacteria</taxon>
        <taxon>Candidatus Wildermuthiibacteriota</taxon>
    </lineage>
</organism>
<evidence type="ECO:0000313" key="2">
    <source>
        <dbReference type="Proteomes" id="UP000178092"/>
    </source>
</evidence>
<reference evidence="1 2" key="1">
    <citation type="journal article" date="2016" name="Nat. Commun.">
        <title>Thousands of microbial genomes shed light on interconnected biogeochemical processes in an aquifer system.</title>
        <authorList>
            <person name="Anantharaman K."/>
            <person name="Brown C.T."/>
            <person name="Hug L.A."/>
            <person name="Sharon I."/>
            <person name="Castelle C.J."/>
            <person name="Probst A.J."/>
            <person name="Thomas B.C."/>
            <person name="Singh A."/>
            <person name="Wilkins M.J."/>
            <person name="Karaoz U."/>
            <person name="Brodie E.L."/>
            <person name="Williams K.H."/>
            <person name="Hubbard S.S."/>
            <person name="Banfield J.F."/>
        </authorList>
    </citation>
    <scope>NUCLEOTIDE SEQUENCE [LARGE SCALE GENOMIC DNA]</scope>
</reference>